<organism evidence="1 2">
    <name type="scientific">Symbiodinium microadriaticum</name>
    <name type="common">Dinoflagellate</name>
    <name type="synonym">Zooxanthella microadriatica</name>
    <dbReference type="NCBI Taxonomy" id="2951"/>
    <lineage>
        <taxon>Eukaryota</taxon>
        <taxon>Sar</taxon>
        <taxon>Alveolata</taxon>
        <taxon>Dinophyceae</taxon>
        <taxon>Suessiales</taxon>
        <taxon>Symbiodiniaceae</taxon>
        <taxon>Symbiodinium</taxon>
    </lineage>
</organism>
<sequence length="179" mass="20366">MMTTSRLQEEEKNAQLKRRLQILEEFVDRMRTFALQNVETVPRASAASALTASALMPRSTYLEANFCNTFCEIRAGEHSKALDSMDDGQAREVGLAPPDYFRLKWTSGARRQYDAYDPRPWGGAGDHDPISPTRRKLYAMWGHPDYLVGITGTILSHLRHAPVDCWQQRNIQRSVIARA</sequence>
<keyword evidence="2" id="KW-1185">Reference proteome</keyword>
<dbReference type="Proteomes" id="UP000186817">
    <property type="component" value="Unassembled WGS sequence"/>
</dbReference>
<protein>
    <submittedName>
        <fullName evidence="1">Uncharacterized protein</fullName>
    </submittedName>
</protein>
<comment type="caution">
    <text evidence="1">The sequence shown here is derived from an EMBL/GenBank/DDBJ whole genome shotgun (WGS) entry which is preliminary data.</text>
</comment>
<evidence type="ECO:0000313" key="1">
    <source>
        <dbReference type="EMBL" id="OLP91965.1"/>
    </source>
</evidence>
<accession>A0A1Q9DA07</accession>
<dbReference type="EMBL" id="LSRX01000641">
    <property type="protein sequence ID" value="OLP91965.1"/>
    <property type="molecule type" value="Genomic_DNA"/>
</dbReference>
<evidence type="ECO:0000313" key="2">
    <source>
        <dbReference type="Proteomes" id="UP000186817"/>
    </source>
</evidence>
<name>A0A1Q9DA07_SYMMI</name>
<reference evidence="1 2" key="1">
    <citation type="submission" date="2016-02" db="EMBL/GenBank/DDBJ databases">
        <title>Genome analysis of coral dinoflagellate symbionts highlights evolutionary adaptations to a symbiotic lifestyle.</title>
        <authorList>
            <person name="Aranda M."/>
            <person name="Li Y."/>
            <person name="Liew Y.J."/>
            <person name="Baumgarten S."/>
            <person name="Simakov O."/>
            <person name="Wilson M."/>
            <person name="Piel J."/>
            <person name="Ashoor H."/>
            <person name="Bougouffa S."/>
            <person name="Bajic V.B."/>
            <person name="Ryu T."/>
            <person name="Ravasi T."/>
            <person name="Bayer T."/>
            <person name="Micklem G."/>
            <person name="Kim H."/>
            <person name="Bhak J."/>
            <person name="Lajeunesse T.C."/>
            <person name="Voolstra C.R."/>
        </authorList>
    </citation>
    <scope>NUCLEOTIDE SEQUENCE [LARGE SCALE GENOMIC DNA]</scope>
    <source>
        <strain evidence="1 2">CCMP2467</strain>
    </source>
</reference>
<dbReference type="OrthoDB" id="10274885at2759"/>
<gene>
    <name evidence="1" type="ORF">AK812_SmicGene26270</name>
</gene>
<dbReference type="AlphaFoldDB" id="A0A1Q9DA07"/>
<proteinExistence type="predicted"/>